<dbReference type="CDD" id="cd11710">
    <property type="entry name" value="GINS_A_psf1"/>
    <property type="match status" value="1"/>
</dbReference>
<keyword evidence="3 5" id="KW-0235">DNA replication</keyword>
<comment type="subunit">
    <text evidence="5">Component of the GINS complex.</text>
</comment>
<evidence type="ECO:0000259" key="6">
    <source>
        <dbReference type="Pfam" id="PF05916"/>
    </source>
</evidence>
<comment type="caution">
    <text evidence="7">The sequence shown here is derived from an EMBL/GenBank/DDBJ whole genome shotgun (WGS) entry which is preliminary data.</text>
</comment>
<dbReference type="OrthoDB" id="10252587at2759"/>
<feature type="non-terminal residue" evidence="7">
    <location>
        <position position="87"/>
    </location>
</feature>
<dbReference type="EMBL" id="VZTY01007639">
    <property type="protein sequence ID" value="NXU49780.1"/>
    <property type="molecule type" value="Genomic_DNA"/>
</dbReference>
<dbReference type="InterPro" id="IPR021151">
    <property type="entry name" value="GINS_A"/>
</dbReference>
<dbReference type="InterPro" id="IPR005339">
    <property type="entry name" value="GINS_Psf1"/>
</dbReference>
<dbReference type="InterPro" id="IPR036224">
    <property type="entry name" value="GINS_bundle-like_dom_sf"/>
</dbReference>
<dbReference type="AlphaFoldDB" id="A0A7L3L8T4"/>
<protein>
    <recommendedName>
        <fullName evidence="5">DNA replication complex GINS protein PSF1</fullName>
    </recommendedName>
</protein>
<keyword evidence="4 5" id="KW-0539">Nucleus</keyword>
<dbReference type="PANTHER" id="PTHR12914">
    <property type="entry name" value="PARTNER OF SLD5"/>
    <property type="match status" value="1"/>
</dbReference>
<evidence type="ECO:0000256" key="1">
    <source>
        <dbReference type="ARBA" id="ARBA00004123"/>
    </source>
</evidence>
<keyword evidence="8" id="KW-1185">Reference proteome</keyword>
<evidence type="ECO:0000256" key="2">
    <source>
        <dbReference type="ARBA" id="ARBA00006677"/>
    </source>
</evidence>
<organism evidence="7 8">
    <name type="scientific">Turnix velox</name>
    <name type="common">Little buttonquail</name>
    <dbReference type="NCBI Taxonomy" id="2529409"/>
    <lineage>
        <taxon>Eukaryota</taxon>
        <taxon>Metazoa</taxon>
        <taxon>Chordata</taxon>
        <taxon>Craniata</taxon>
        <taxon>Vertebrata</taxon>
        <taxon>Euteleostomi</taxon>
        <taxon>Archelosauria</taxon>
        <taxon>Archosauria</taxon>
        <taxon>Dinosauria</taxon>
        <taxon>Saurischia</taxon>
        <taxon>Theropoda</taxon>
        <taxon>Coelurosauria</taxon>
        <taxon>Aves</taxon>
        <taxon>Neognathae</taxon>
        <taxon>Neoaves</taxon>
        <taxon>Charadriiformes</taxon>
        <taxon>Turnicidae</taxon>
        <taxon>Turnix</taxon>
    </lineage>
</organism>
<evidence type="ECO:0000256" key="4">
    <source>
        <dbReference type="ARBA" id="ARBA00023242"/>
    </source>
</evidence>
<dbReference type="PANTHER" id="PTHR12914:SF2">
    <property type="entry name" value="DNA REPLICATION COMPLEX GINS PROTEIN PSF1"/>
    <property type="match status" value="1"/>
</dbReference>
<dbReference type="GO" id="GO:1902983">
    <property type="term" value="P:DNA strand elongation involved in mitotic DNA replication"/>
    <property type="evidence" value="ECO:0007669"/>
    <property type="project" value="TreeGrafter"/>
</dbReference>
<dbReference type="Gene3D" id="1.20.58.1030">
    <property type="match status" value="1"/>
</dbReference>
<feature type="non-terminal residue" evidence="7">
    <location>
        <position position="1"/>
    </location>
</feature>
<proteinExistence type="inferred from homology"/>
<comment type="subcellular location">
    <subcellularLocation>
        <location evidence="1 5">Nucleus</location>
    </subcellularLocation>
</comment>
<evidence type="ECO:0000256" key="3">
    <source>
        <dbReference type="ARBA" id="ARBA00022705"/>
    </source>
</evidence>
<dbReference type="GO" id="GO:0000811">
    <property type="term" value="C:GINS complex"/>
    <property type="evidence" value="ECO:0007669"/>
    <property type="project" value="UniProtKB-UniRule"/>
</dbReference>
<reference evidence="7 8" key="1">
    <citation type="submission" date="2019-09" db="EMBL/GenBank/DDBJ databases">
        <title>Bird 10,000 Genomes (B10K) Project - Family phase.</title>
        <authorList>
            <person name="Zhang G."/>
        </authorList>
    </citation>
    <scope>NUCLEOTIDE SEQUENCE [LARGE SCALE GENOMIC DNA]</scope>
    <source>
        <strain evidence="7">B10K-DU-029-46</strain>
    </source>
</reference>
<evidence type="ECO:0000313" key="8">
    <source>
        <dbReference type="Proteomes" id="UP000582182"/>
    </source>
</evidence>
<dbReference type="Pfam" id="PF05916">
    <property type="entry name" value="Sld5"/>
    <property type="match status" value="1"/>
</dbReference>
<feature type="domain" description="GINS subunit" evidence="6">
    <location>
        <begin position="15"/>
        <end position="87"/>
    </location>
</feature>
<comment type="similarity">
    <text evidence="2 5">Belongs to the GINS1/PSF1 family.</text>
</comment>
<sequence length="87" mass="10404">RQALEEMRALYERNQADVSEAKSGRTDLIFLIRFRHCCLLRNQRCLLAYLYDRLLRIRALRWEYGSVLPNSIQFHMAAEEVSVLQKF</sequence>
<evidence type="ECO:0000313" key="7">
    <source>
        <dbReference type="EMBL" id="NXU49780.1"/>
    </source>
</evidence>
<gene>
    <name evidence="7" type="primary">Gins1</name>
    <name evidence="7" type="ORF">TURVEL_R01096</name>
</gene>
<dbReference type="SUPFAM" id="SSF158573">
    <property type="entry name" value="GINS helical bundle-like"/>
    <property type="match status" value="1"/>
</dbReference>
<dbReference type="Proteomes" id="UP000582182">
    <property type="component" value="Unassembled WGS sequence"/>
</dbReference>
<evidence type="ECO:0000256" key="5">
    <source>
        <dbReference type="RuleBase" id="RU368085"/>
    </source>
</evidence>
<accession>A0A7L3L8T4</accession>
<comment type="function">
    <text evidence="5">Required for correct functioning of the GINS complex, a complex that plays an essential role in the initiation of DNA replication, and progression of DNA replication forks. GINS complex seems to bind preferentially to single-stranded DNA.</text>
</comment>
<name>A0A7L3L8T4_9CHAR</name>